<protein>
    <submittedName>
        <fullName evidence="1">Uncharacterized protein</fullName>
    </submittedName>
</protein>
<gene>
    <name evidence="1" type="ORF">KJB30_14180</name>
</gene>
<dbReference type="Proteomes" id="UP000784128">
    <property type="component" value="Unassembled WGS sequence"/>
</dbReference>
<sequence length="204" mass="23554">METSYERAKKPKVLHKSQIQADELRTDIHVALCNYDLFYVIDTNTKIINNNKISVACVILCKFRPNDDMTLAFFAPIHALEFWNIPHKPENTAWREAILAIMANPYFKEDFKVGLLVDSDLGDIPAYNLRDKPIIDDFFLPTNFELIYASSDAGKEYFVNKLISECDKESSKIFELIESTPHDHPTLIAVEDKPFSHLRVWNKS</sequence>
<keyword evidence="2" id="KW-1185">Reference proteome</keyword>
<accession>A0ABS5UBA1</accession>
<organism evidence="1 2">
    <name type="scientific">Pelotalea chapellei</name>
    <dbReference type="NCBI Taxonomy" id="44671"/>
    <lineage>
        <taxon>Bacteria</taxon>
        <taxon>Pseudomonadati</taxon>
        <taxon>Thermodesulfobacteriota</taxon>
        <taxon>Desulfuromonadia</taxon>
        <taxon>Geobacterales</taxon>
        <taxon>Geobacteraceae</taxon>
        <taxon>Pelotalea</taxon>
    </lineage>
</organism>
<evidence type="ECO:0000313" key="1">
    <source>
        <dbReference type="EMBL" id="MBT1072940.1"/>
    </source>
</evidence>
<evidence type="ECO:0000313" key="2">
    <source>
        <dbReference type="Proteomes" id="UP000784128"/>
    </source>
</evidence>
<dbReference type="RefSeq" id="WP_214300458.1">
    <property type="nucleotide sequence ID" value="NZ_JAHDYS010000014.1"/>
</dbReference>
<name>A0ABS5UBA1_9BACT</name>
<dbReference type="EMBL" id="JAHDYS010000014">
    <property type="protein sequence ID" value="MBT1072940.1"/>
    <property type="molecule type" value="Genomic_DNA"/>
</dbReference>
<proteinExistence type="predicted"/>
<reference evidence="1 2" key="1">
    <citation type="submission" date="2021-05" db="EMBL/GenBank/DDBJ databases">
        <title>The draft genome of Geobacter chapellei DSM 13688.</title>
        <authorList>
            <person name="Xu Z."/>
            <person name="Masuda Y."/>
            <person name="Itoh H."/>
            <person name="Senoo K."/>
        </authorList>
    </citation>
    <scope>NUCLEOTIDE SEQUENCE [LARGE SCALE GENOMIC DNA]</scope>
    <source>
        <strain evidence="1 2">DSM 13688</strain>
    </source>
</reference>
<comment type="caution">
    <text evidence="1">The sequence shown here is derived from an EMBL/GenBank/DDBJ whole genome shotgun (WGS) entry which is preliminary data.</text>
</comment>